<dbReference type="GO" id="GO:0005634">
    <property type="term" value="C:nucleus"/>
    <property type="evidence" value="ECO:0007669"/>
    <property type="project" value="TreeGrafter"/>
</dbReference>
<dbReference type="InterPro" id="IPR058609">
    <property type="entry name" value="HTH_CLF-like"/>
</dbReference>
<feature type="domain" description="Histone-lysine N-methyltransferase CLF-like HTH" evidence="2">
    <location>
        <begin position="191"/>
        <end position="234"/>
    </location>
</feature>
<evidence type="ECO:0000313" key="4">
    <source>
        <dbReference type="Proteomes" id="UP000436088"/>
    </source>
</evidence>
<keyword evidence="4" id="KW-1185">Reference proteome</keyword>
<dbReference type="EMBL" id="VEPZ02000998">
    <property type="protein sequence ID" value="KAE8703579.1"/>
    <property type="molecule type" value="Genomic_DNA"/>
</dbReference>
<dbReference type="PANTHER" id="PTHR45747">
    <property type="entry name" value="HISTONE-LYSINE N-METHYLTRANSFERASE E(Z)"/>
    <property type="match status" value="1"/>
</dbReference>
<dbReference type="AlphaFoldDB" id="A0A6A3AKW8"/>
<dbReference type="Pfam" id="PF25996">
    <property type="entry name" value="HTH_CLF_N"/>
    <property type="match status" value="1"/>
</dbReference>
<dbReference type="Proteomes" id="UP000436088">
    <property type="component" value="Unassembled WGS sequence"/>
</dbReference>
<evidence type="ECO:0000313" key="3">
    <source>
        <dbReference type="EMBL" id="KAE8703579.1"/>
    </source>
</evidence>
<organism evidence="3 4">
    <name type="scientific">Hibiscus syriacus</name>
    <name type="common">Rose of Sharon</name>
    <dbReference type="NCBI Taxonomy" id="106335"/>
    <lineage>
        <taxon>Eukaryota</taxon>
        <taxon>Viridiplantae</taxon>
        <taxon>Streptophyta</taxon>
        <taxon>Embryophyta</taxon>
        <taxon>Tracheophyta</taxon>
        <taxon>Spermatophyta</taxon>
        <taxon>Magnoliopsida</taxon>
        <taxon>eudicotyledons</taxon>
        <taxon>Gunneridae</taxon>
        <taxon>Pentapetalae</taxon>
        <taxon>rosids</taxon>
        <taxon>malvids</taxon>
        <taxon>Malvales</taxon>
        <taxon>Malvaceae</taxon>
        <taxon>Malvoideae</taxon>
        <taxon>Hibiscus</taxon>
    </lineage>
</organism>
<gene>
    <name evidence="3" type="ORF">F3Y22_tig00110467pilonHSYRG00083</name>
</gene>
<evidence type="ECO:0000259" key="2">
    <source>
        <dbReference type="Pfam" id="PF25996"/>
    </source>
</evidence>
<accession>A0A6A3AKW8</accession>
<reference evidence="3" key="1">
    <citation type="submission" date="2019-09" db="EMBL/GenBank/DDBJ databases">
        <title>Draft genome information of white flower Hibiscus syriacus.</title>
        <authorList>
            <person name="Kim Y.-M."/>
        </authorList>
    </citation>
    <scope>NUCLEOTIDE SEQUENCE [LARGE SCALE GENOMIC DNA]</scope>
    <source>
        <strain evidence="3">YM2019G1</strain>
    </source>
</reference>
<comment type="caution">
    <text evidence="3">The sequence shown here is derived from an EMBL/GenBank/DDBJ whole genome shotgun (WGS) entry which is preliminary data.</text>
</comment>
<evidence type="ECO:0000256" key="1">
    <source>
        <dbReference type="SAM" id="MobiDB-lite"/>
    </source>
</evidence>
<dbReference type="InterPro" id="IPR045318">
    <property type="entry name" value="EZH1/2-like"/>
</dbReference>
<dbReference type="PANTHER" id="PTHR45747:SF14">
    <property type="entry name" value="HISTONE-LYSINE N-METHYLTRANSFERASE EZA1"/>
    <property type="match status" value="1"/>
</dbReference>
<name>A0A6A3AKW8_HIBSY</name>
<dbReference type="GO" id="GO:0031507">
    <property type="term" value="P:heterochromatin formation"/>
    <property type="evidence" value="ECO:0007669"/>
    <property type="project" value="TreeGrafter"/>
</dbReference>
<dbReference type="GO" id="GO:0003682">
    <property type="term" value="F:chromatin binding"/>
    <property type="evidence" value="ECO:0007669"/>
    <property type="project" value="TreeGrafter"/>
</dbReference>
<proteinExistence type="predicted"/>
<feature type="region of interest" description="Disordered" evidence="1">
    <location>
        <begin position="1"/>
        <end position="28"/>
    </location>
</feature>
<dbReference type="GO" id="GO:0046976">
    <property type="term" value="F:histone H3K27 methyltransferase activity"/>
    <property type="evidence" value="ECO:0007669"/>
    <property type="project" value="TreeGrafter"/>
</dbReference>
<dbReference type="OrthoDB" id="6141102at2759"/>
<protein>
    <recommendedName>
        <fullName evidence="2">Histone-lysine N-methyltransferase CLF-like HTH domain-containing protein</fullName>
    </recommendedName>
</protein>
<sequence>MVPRGSDSSSKSRKSHGEHSGGGVGNLTHKLIQLKRQIQAERTASTKEKVEKNRKKLKSHLSEILSATSSRNTLCVEESGFGKTFSSRIQIPLCKFAGFAQGSGVRDSANGHEVVSSMSVKLPYVEKLPPYTSWIFLDKNQSMVDDQSVVGRRLIYYDQHGSEALICSESEEEIAEPEEDIAEHEEEKHEFSDGEDRILWTVCQEYGLGEEILTSVSQFFGVTISEIQDRHGLLRDNYSDQNIKVF</sequence>